<feature type="domain" description="NAD-dependent epimerase/dehydratase" evidence="2">
    <location>
        <begin position="5"/>
        <end position="241"/>
    </location>
</feature>
<organism evidence="3 4">
    <name type="scientific">Alteribacter keqinensis</name>
    <dbReference type="NCBI Taxonomy" id="2483800"/>
    <lineage>
        <taxon>Bacteria</taxon>
        <taxon>Bacillati</taxon>
        <taxon>Bacillota</taxon>
        <taxon>Bacilli</taxon>
        <taxon>Bacillales</taxon>
        <taxon>Bacillaceae</taxon>
        <taxon>Alteribacter</taxon>
    </lineage>
</organism>
<reference evidence="3 4" key="1">
    <citation type="submission" date="2018-10" db="EMBL/GenBank/DDBJ databases">
        <title>Bacillus Keqinensis sp. nov., a moderately halophilic bacterium isolated from a saline-alkaline lake.</title>
        <authorList>
            <person name="Wang H."/>
        </authorList>
    </citation>
    <scope>NUCLEOTIDE SEQUENCE [LARGE SCALE GENOMIC DNA]</scope>
    <source>
        <strain evidence="3 4">KQ-3</strain>
    </source>
</reference>
<proteinExistence type="inferred from homology"/>
<dbReference type="OrthoDB" id="9771073at2"/>
<evidence type="ECO:0000259" key="2">
    <source>
        <dbReference type="Pfam" id="PF01370"/>
    </source>
</evidence>
<name>A0A3M7TRC3_9BACI</name>
<dbReference type="InterPro" id="IPR036291">
    <property type="entry name" value="NAD(P)-bd_dom_sf"/>
</dbReference>
<keyword evidence="4" id="KW-1185">Reference proteome</keyword>
<dbReference type="InterPro" id="IPR001509">
    <property type="entry name" value="Epimerase_deHydtase"/>
</dbReference>
<sequence>MMKKVLVTGGAGFIGSHVVDMLLKIKMNVVILDNLSTGTLKNLDSSLDEVSFCEGCITHMEAVQNVFQLHPDIDHVIHLAAQSKVGPSLENPGADAGVNITGTINLLECSRKANVRTFIYASSAAVYGETSVLPIKEQHEVNPLSPYGVSKLAAEEYVKTYGRLYDMEVKCLRFANVYGPRQSAATESGVITIFIEDLINGKRPVIFGDGLQTRDFIFVKDVSRAVCQWIDEKSDSFVYNVSSGEETSIEELLKVICESTGQDYSPRFEKERPGDIKRSYLDNVSLCRESSWTVDVPLNKGLEETIDYYRKK</sequence>
<dbReference type="Proteomes" id="UP000278746">
    <property type="component" value="Unassembled WGS sequence"/>
</dbReference>
<evidence type="ECO:0000256" key="1">
    <source>
        <dbReference type="ARBA" id="ARBA00007637"/>
    </source>
</evidence>
<evidence type="ECO:0000313" key="3">
    <source>
        <dbReference type="EMBL" id="RNA67580.1"/>
    </source>
</evidence>
<protein>
    <submittedName>
        <fullName evidence="3">NAD-dependent epimerase/dehydratase family protein</fullName>
    </submittedName>
</protein>
<accession>A0A3M7TRC3</accession>
<dbReference type="PANTHER" id="PTHR43000">
    <property type="entry name" value="DTDP-D-GLUCOSE 4,6-DEHYDRATASE-RELATED"/>
    <property type="match status" value="1"/>
</dbReference>
<dbReference type="Gene3D" id="3.90.25.10">
    <property type="entry name" value="UDP-galactose 4-epimerase, domain 1"/>
    <property type="match status" value="1"/>
</dbReference>
<dbReference type="Pfam" id="PF01370">
    <property type="entry name" value="Epimerase"/>
    <property type="match status" value="1"/>
</dbReference>
<evidence type="ECO:0000313" key="4">
    <source>
        <dbReference type="Proteomes" id="UP000278746"/>
    </source>
</evidence>
<comment type="caution">
    <text evidence="3">The sequence shown here is derived from an EMBL/GenBank/DDBJ whole genome shotgun (WGS) entry which is preliminary data.</text>
</comment>
<dbReference type="SUPFAM" id="SSF51735">
    <property type="entry name" value="NAD(P)-binding Rossmann-fold domains"/>
    <property type="match status" value="1"/>
</dbReference>
<dbReference type="AlphaFoldDB" id="A0A3M7TRC3"/>
<dbReference type="EMBL" id="RHIB01000002">
    <property type="protein sequence ID" value="RNA67580.1"/>
    <property type="molecule type" value="Genomic_DNA"/>
</dbReference>
<gene>
    <name evidence="3" type="ORF">EBO34_12705</name>
</gene>
<comment type="similarity">
    <text evidence="1">Belongs to the NAD(P)-dependent epimerase/dehydratase family.</text>
</comment>
<dbReference type="Gene3D" id="3.40.50.720">
    <property type="entry name" value="NAD(P)-binding Rossmann-like Domain"/>
    <property type="match status" value="1"/>
</dbReference>